<gene>
    <name evidence="1" type="ORF">WB403_12325</name>
</gene>
<evidence type="ECO:0000313" key="2">
    <source>
        <dbReference type="Proteomes" id="UP001365781"/>
    </source>
</evidence>
<comment type="caution">
    <text evidence="1">The sequence shown here is derived from an EMBL/GenBank/DDBJ whole genome shotgun (WGS) entry which is preliminary data.</text>
</comment>
<accession>A0ABU8GCN7</accession>
<keyword evidence="2" id="KW-1185">Reference proteome</keyword>
<dbReference type="RefSeq" id="WP_336558255.1">
    <property type="nucleotide sequence ID" value="NZ_JBBAYL010000004.1"/>
</dbReference>
<dbReference type="Proteomes" id="UP001365781">
    <property type="component" value="Unassembled WGS sequence"/>
</dbReference>
<evidence type="ECO:0000313" key="1">
    <source>
        <dbReference type="EMBL" id="MEI5609955.1"/>
    </source>
</evidence>
<dbReference type="EMBL" id="JBBAYM010000007">
    <property type="protein sequence ID" value="MEI5609955.1"/>
    <property type="molecule type" value="Genomic_DNA"/>
</dbReference>
<proteinExistence type="predicted"/>
<organism evidence="1 2">
    <name type="scientific">Streptomyces brasiliscabiei</name>
    <dbReference type="NCBI Taxonomy" id="2736302"/>
    <lineage>
        <taxon>Bacteria</taxon>
        <taxon>Bacillati</taxon>
        <taxon>Actinomycetota</taxon>
        <taxon>Actinomycetes</taxon>
        <taxon>Kitasatosporales</taxon>
        <taxon>Streptomycetaceae</taxon>
        <taxon>Streptomyces</taxon>
    </lineage>
</organism>
<reference evidence="1 2" key="1">
    <citation type="submission" date="2024-03" db="EMBL/GenBank/DDBJ databases">
        <title>First Report of Pectobacterium brasiliscabiei causing potato scab in china.</title>
        <authorList>
            <person name="Handique U."/>
        </authorList>
    </citation>
    <scope>NUCLEOTIDE SEQUENCE [LARGE SCALE GENOMIC DNA]</scope>
    <source>
        <strain evidence="1 2">ZRIMU1503</strain>
    </source>
</reference>
<sequence length="70" mass="7450">MSTGNDGRPLVTTTMAAYSLGMKPGSFRGWAVRHGVKPTTYRPGPNGGQAIALWDLTHITTALHPHHNAA</sequence>
<name>A0ABU8GCN7_9ACTN</name>
<protein>
    <submittedName>
        <fullName evidence="1">Uncharacterized protein</fullName>
    </submittedName>
</protein>